<dbReference type="Proteomes" id="UP000238153">
    <property type="component" value="Unassembled WGS sequence"/>
</dbReference>
<reference evidence="4 5" key="3">
    <citation type="submission" date="2017-11" db="EMBL/GenBank/DDBJ databases">
        <authorList>
            <person name="Founou R.C."/>
            <person name="Founou L."/>
            <person name="Allam M."/>
            <person name="Ismail A."/>
            <person name="Essack S.Y."/>
        </authorList>
    </citation>
    <scope>NUCLEOTIDE SEQUENCE [LARGE SCALE GENOMIC DNA]</scope>
    <source>
        <strain evidence="4 5">G811N2B1</strain>
    </source>
</reference>
<sequence>MELSIFHDGQFFIGLVEYREEDRVKLVKFTFGTEPNSAEIFNFIYGHLDELINQTKVSIEKKKPKKVNPKRLQRQVAKEQKQPKTSTYAQKAIKKEQEMKKVQGKKSKKLKKEQAKARKRQLKVQKNKQKKKGH</sequence>
<dbReference type="Proteomes" id="UP001269271">
    <property type="component" value="Unassembled WGS sequence"/>
</dbReference>
<feature type="compositionally biased region" description="Basic residues" evidence="1">
    <location>
        <begin position="102"/>
        <end position="134"/>
    </location>
</feature>
<keyword evidence="6" id="KW-1185">Reference proteome</keyword>
<dbReference type="EMBL" id="PGWX01000235">
    <property type="protein sequence ID" value="PPJ76054.1"/>
    <property type="molecule type" value="Genomic_DNA"/>
</dbReference>
<dbReference type="EMBL" id="KF006347">
    <property type="protein sequence ID" value="AHX99907.1"/>
    <property type="molecule type" value="Genomic_DNA"/>
</dbReference>
<evidence type="ECO:0000256" key="1">
    <source>
        <dbReference type="SAM" id="MobiDB-lite"/>
    </source>
</evidence>
<dbReference type="Pfam" id="PF11208">
    <property type="entry name" value="DUF2992"/>
    <property type="match status" value="1"/>
</dbReference>
<dbReference type="EMBL" id="JAVSOO010000009">
    <property type="protein sequence ID" value="MDT4286320.1"/>
    <property type="molecule type" value="Genomic_DNA"/>
</dbReference>
<dbReference type="KEGG" id="shh:ShL2_00123"/>
<dbReference type="InterPro" id="IPR016787">
    <property type="entry name" value="UCP021328"/>
</dbReference>
<proteinExistence type="predicted"/>
<evidence type="ECO:0000313" key="3">
    <source>
        <dbReference type="EMBL" id="MDT4286320.1"/>
    </source>
</evidence>
<gene>
    <name evidence="4" type="ORF">CV019_04475</name>
    <name evidence="3" type="ORF">RO950_04715</name>
    <name evidence="2" type="ORF">SHP0198</name>
</gene>
<reference evidence="2" key="1">
    <citation type="submission" date="2013-03" db="EMBL/GenBank/DDBJ databases">
        <authorList>
            <person name="Borui P."/>
            <person name="Yunsong Y."/>
        </authorList>
    </citation>
    <scope>NUCLEOTIDE SEQUENCE</scope>
    <source>
        <strain evidence="2">SH32</strain>
    </source>
</reference>
<feature type="region of interest" description="Disordered" evidence="1">
    <location>
        <begin position="61"/>
        <end position="134"/>
    </location>
</feature>
<organism evidence="2">
    <name type="scientific">Staphylococcus haemolyticus</name>
    <dbReference type="NCBI Taxonomy" id="1283"/>
    <lineage>
        <taxon>Bacteria</taxon>
        <taxon>Bacillati</taxon>
        <taxon>Bacillota</taxon>
        <taxon>Bacilli</taxon>
        <taxon>Bacillales</taxon>
        <taxon>Staphylococcaceae</taxon>
        <taxon>Staphylococcus</taxon>
    </lineage>
</organism>
<evidence type="ECO:0000313" key="2">
    <source>
        <dbReference type="EMBL" id="AHX99907.1"/>
    </source>
</evidence>
<protein>
    <submittedName>
        <fullName evidence="4">DUF2992 domain-containing protein</fullName>
    </submittedName>
    <submittedName>
        <fullName evidence="3">YjdF family protein</fullName>
    </submittedName>
</protein>
<reference evidence="3 6" key="4">
    <citation type="submission" date="2023-08" db="EMBL/GenBank/DDBJ databases">
        <title>Genomic surveillance of Staphylococcus haemolyticus neonatal outbreak in southern France.</title>
        <authorList>
            <person name="Magnan C."/>
            <person name="Morsli M."/>
            <person name="Thiery B."/>
            <person name="Salipante F."/>
            <person name="Attar J."/>
            <person name="Massimo D.M."/>
            <person name="Ory J."/>
            <person name="Pantel A."/>
            <person name="Lavigne J.-P."/>
        </authorList>
    </citation>
    <scope>NUCLEOTIDE SEQUENCE [LARGE SCALE GENOMIC DNA]</scope>
    <source>
        <strain evidence="3 6">NSH026</strain>
    </source>
</reference>
<evidence type="ECO:0000313" key="6">
    <source>
        <dbReference type="Proteomes" id="UP001269271"/>
    </source>
</evidence>
<dbReference type="PATRIC" id="fig|1283.47.peg.772"/>
<evidence type="ECO:0000313" key="4">
    <source>
        <dbReference type="EMBL" id="PPJ76054.1"/>
    </source>
</evidence>
<dbReference type="STRING" id="1283.ShL2_00123"/>
<dbReference type="PIRSF" id="PIRSF021328">
    <property type="entry name" value="UCP021328"/>
    <property type="match status" value="1"/>
</dbReference>
<reference evidence="2" key="2">
    <citation type="journal article" date="2014" name="PLoS ONE">
        <title>Characterization of the staphylococcal cassette chromosome composite island of Staphylococcus haemolyticus SH32, a methicillin-resistant clinical isolate from China.</title>
        <authorList>
            <person name="Yu D."/>
            <person name="Pi B."/>
            <person name="Chen Y."/>
            <person name="Wang Y."/>
            <person name="Ruan Z."/>
            <person name="Otto M."/>
            <person name="Yu Y."/>
        </authorList>
    </citation>
    <scope>NUCLEOTIDE SEQUENCE</scope>
    <source>
        <strain evidence="2">SH32</strain>
    </source>
</reference>
<dbReference type="AlphaFoldDB" id="A0A028ZM38"/>
<dbReference type="OMA" id="YDGQFWV"/>
<feature type="compositionally biased region" description="Basic residues" evidence="1">
    <location>
        <begin position="62"/>
        <end position="73"/>
    </location>
</feature>
<dbReference type="RefSeq" id="WP_011274527.1">
    <property type="nucleotide sequence ID" value="NZ_CAJCFW010000031.1"/>
</dbReference>
<name>A0A028ZM38_STAHA</name>
<evidence type="ECO:0000313" key="5">
    <source>
        <dbReference type="Proteomes" id="UP000238153"/>
    </source>
</evidence>
<accession>A0A028ZM38</accession>